<evidence type="ECO:0000256" key="12">
    <source>
        <dbReference type="ARBA" id="ARBA00023324"/>
    </source>
</evidence>
<dbReference type="InterPro" id="IPR010255">
    <property type="entry name" value="Haem_peroxidase_sf"/>
</dbReference>
<comment type="similarity">
    <text evidence="17">Belongs to the peroxidase family.</text>
</comment>
<dbReference type="GO" id="GO:0020037">
    <property type="term" value="F:heme binding"/>
    <property type="evidence" value="ECO:0007669"/>
    <property type="project" value="InterPro"/>
</dbReference>
<dbReference type="Gramene" id="OE9A002844T1">
    <property type="protein sequence ID" value="OE9A002844C1"/>
    <property type="gene ID" value="OE9A002844"/>
</dbReference>
<dbReference type="InterPro" id="IPR000823">
    <property type="entry name" value="Peroxidase_pln"/>
</dbReference>
<feature type="binding site" evidence="14">
    <location>
        <position position="70"/>
    </location>
    <ligand>
        <name>Ca(2+)</name>
        <dbReference type="ChEBI" id="CHEBI:29108"/>
        <label>1</label>
    </ligand>
</feature>
<dbReference type="PROSITE" id="PS50873">
    <property type="entry name" value="PEROXIDASE_4"/>
    <property type="match status" value="1"/>
</dbReference>
<gene>
    <name evidence="20" type="ORF">OLEA9_A002844</name>
</gene>
<evidence type="ECO:0000256" key="14">
    <source>
        <dbReference type="PIRSR" id="PIRSR600823-3"/>
    </source>
</evidence>
<feature type="binding site" description="axial binding residue" evidence="14">
    <location>
        <position position="190"/>
    </location>
    <ligand>
        <name>heme b</name>
        <dbReference type="ChEBI" id="CHEBI:60344"/>
    </ligand>
    <ligandPart>
        <name>Fe</name>
        <dbReference type="ChEBI" id="CHEBI:18248"/>
    </ligandPart>
</feature>
<evidence type="ECO:0000256" key="8">
    <source>
        <dbReference type="ARBA" id="ARBA00023002"/>
    </source>
</evidence>
<comment type="caution">
    <text evidence="20">The sequence shown here is derived from an EMBL/GenBank/DDBJ whole genome shotgun (WGS) entry which is preliminary data.</text>
</comment>
<feature type="active site" description="Proton acceptor" evidence="13">
    <location>
        <position position="69"/>
    </location>
</feature>
<evidence type="ECO:0000313" key="21">
    <source>
        <dbReference type="Proteomes" id="UP000594638"/>
    </source>
</evidence>
<organism evidence="20 21">
    <name type="scientific">Olea europaea subsp. europaea</name>
    <dbReference type="NCBI Taxonomy" id="158383"/>
    <lineage>
        <taxon>Eukaryota</taxon>
        <taxon>Viridiplantae</taxon>
        <taxon>Streptophyta</taxon>
        <taxon>Embryophyta</taxon>
        <taxon>Tracheophyta</taxon>
        <taxon>Spermatophyta</taxon>
        <taxon>Magnoliopsida</taxon>
        <taxon>eudicotyledons</taxon>
        <taxon>Gunneridae</taxon>
        <taxon>Pentapetalae</taxon>
        <taxon>asterids</taxon>
        <taxon>lamiids</taxon>
        <taxon>Lamiales</taxon>
        <taxon>Oleaceae</taxon>
        <taxon>Oleeae</taxon>
        <taxon>Olea</taxon>
    </lineage>
</organism>
<keyword evidence="12" id="KW-0376">Hydrogen peroxide</keyword>
<evidence type="ECO:0000256" key="11">
    <source>
        <dbReference type="ARBA" id="ARBA00023180"/>
    </source>
</evidence>
<feature type="binding site" evidence="14">
    <location>
        <position position="88"/>
    </location>
    <ligand>
        <name>Ca(2+)</name>
        <dbReference type="ChEBI" id="CHEBI:29108"/>
        <label>1</label>
    </ligand>
</feature>
<evidence type="ECO:0000256" key="5">
    <source>
        <dbReference type="ARBA" id="ARBA00022559"/>
    </source>
</evidence>
<dbReference type="Proteomes" id="UP000594638">
    <property type="component" value="Unassembled WGS sequence"/>
</dbReference>
<keyword evidence="8" id="KW-0560">Oxidoreductase</keyword>
<evidence type="ECO:0000256" key="18">
    <source>
        <dbReference type="SAM" id="SignalP"/>
    </source>
</evidence>
<dbReference type="GO" id="GO:0140825">
    <property type="term" value="F:lactoperoxidase activity"/>
    <property type="evidence" value="ECO:0007669"/>
    <property type="project" value="UniProtKB-EC"/>
</dbReference>
<feature type="binding site" evidence="14">
    <location>
        <position position="242"/>
    </location>
    <ligand>
        <name>Ca(2+)</name>
        <dbReference type="ChEBI" id="CHEBI:29108"/>
        <label>2</label>
    </ligand>
</feature>
<feature type="chain" id="PRO_5035762163" description="peroxidase" evidence="18">
    <location>
        <begin position="27"/>
        <end position="260"/>
    </location>
</feature>
<protein>
    <recommendedName>
        <fullName evidence="3">peroxidase</fullName>
        <ecNumber evidence="3">1.11.1.7</ecNumber>
    </recommendedName>
</protein>
<comment type="cofactor">
    <cofactor evidence="14">
        <name>Ca(2+)</name>
        <dbReference type="ChEBI" id="CHEBI:29108"/>
    </cofactor>
    <text evidence="14">Binds 2 calcium ions per subunit.</text>
</comment>
<sequence>MGSDYFKQMSIALFFLLAVPATVVLRQKTQVGFYSRSCPRVEAIVQSAVKSQFNSNPTVVPGLFRMHFHDCFVRGCDGSILINGDGTEKMAGPNHLLRGYEVIDDAKTQLEAACPSVISCADILALVACDAVVLAGGLGWVVPTGGRDGRVSLASDASNLLGFTDSIDVQKQKFAEKRSQYSRSCHPWGHNIGTSACPFFRYRLYNFNSTTGADPSIDSAFLPQLRSLCPENGDSSKRVGLDGRSENMFDNSFFTNMRNG</sequence>
<feature type="binding site" evidence="14">
    <location>
        <position position="79"/>
    </location>
    <ligand>
        <name>Ca(2+)</name>
        <dbReference type="ChEBI" id="CHEBI:29108"/>
        <label>1</label>
    </ligand>
</feature>
<evidence type="ECO:0000256" key="9">
    <source>
        <dbReference type="ARBA" id="ARBA00023004"/>
    </source>
</evidence>
<evidence type="ECO:0000256" key="10">
    <source>
        <dbReference type="ARBA" id="ARBA00023157"/>
    </source>
</evidence>
<dbReference type="Pfam" id="PF00141">
    <property type="entry name" value="peroxidase"/>
    <property type="match status" value="1"/>
</dbReference>
<dbReference type="SUPFAM" id="SSF48113">
    <property type="entry name" value="Heme-dependent peroxidases"/>
    <property type="match status" value="1"/>
</dbReference>
<comment type="catalytic activity">
    <reaction evidence="1">
        <text>2 a phenolic donor + H2O2 = 2 a phenolic radical donor + 2 H2O</text>
        <dbReference type="Rhea" id="RHEA:56136"/>
        <dbReference type="ChEBI" id="CHEBI:15377"/>
        <dbReference type="ChEBI" id="CHEBI:16240"/>
        <dbReference type="ChEBI" id="CHEBI:139520"/>
        <dbReference type="ChEBI" id="CHEBI:139521"/>
        <dbReference type="EC" id="1.11.1.7"/>
    </reaction>
</comment>
<dbReference type="GO" id="GO:0046872">
    <property type="term" value="F:metal ion binding"/>
    <property type="evidence" value="ECO:0007669"/>
    <property type="project" value="UniProtKB-KW"/>
</dbReference>
<evidence type="ECO:0000256" key="4">
    <source>
        <dbReference type="ARBA" id="ARBA00022525"/>
    </source>
</evidence>
<accession>A0A8S0R7S8</accession>
<dbReference type="Gene3D" id="1.10.520.10">
    <property type="match status" value="1"/>
</dbReference>
<keyword evidence="21" id="KW-1185">Reference proteome</keyword>
<dbReference type="GO" id="GO:0042744">
    <property type="term" value="P:hydrogen peroxide catabolic process"/>
    <property type="evidence" value="ECO:0007669"/>
    <property type="project" value="UniProtKB-KW"/>
</dbReference>
<feature type="binding site" evidence="14">
    <location>
        <position position="77"/>
    </location>
    <ligand>
        <name>Ca(2+)</name>
        <dbReference type="ChEBI" id="CHEBI:29108"/>
        <label>1</label>
    </ligand>
</feature>
<dbReference type="AlphaFoldDB" id="A0A8S0R7S8"/>
<evidence type="ECO:0000256" key="17">
    <source>
        <dbReference type="RuleBase" id="RU004241"/>
    </source>
</evidence>
<evidence type="ECO:0000256" key="16">
    <source>
        <dbReference type="PIRSR" id="PIRSR600823-5"/>
    </source>
</evidence>
<comment type="cofactor">
    <cofactor evidence="14">
        <name>heme b</name>
        <dbReference type="ChEBI" id="CHEBI:60344"/>
    </cofactor>
    <text evidence="14">Binds 1 heme b (iron(II)-protoporphyrin IX) group per subunit.</text>
</comment>
<evidence type="ECO:0000256" key="13">
    <source>
        <dbReference type="PIRSR" id="PIRSR600823-1"/>
    </source>
</evidence>
<dbReference type="PRINTS" id="PR00461">
    <property type="entry name" value="PLPEROXIDASE"/>
</dbReference>
<feature type="binding site" evidence="14">
    <location>
        <position position="75"/>
    </location>
    <ligand>
        <name>Ca(2+)</name>
        <dbReference type="ChEBI" id="CHEBI:29108"/>
        <label>1</label>
    </ligand>
</feature>
<keyword evidence="5 20" id="KW-0575">Peroxidase</keyword>
<evidence type="ECO:0000256" key="7">
    <source>
        <dbReference type="ARBA" id="ARBA00022723"/>
    </source>
</evidence>
<dbReference type="GO" id="GO:0006979">
    <property type="term" value="P:response to oxidative stress"/>
    <property type="evidence" value="ECO:0007669"/>
    <property type="project" value="InterPro"/>
</dbReference>
<feature type="disulfide bond" evidence="16">
    <location>
        <begin position="71"/>
        <end position="76"/>
    </location>
</feature>
<evidence type="ECO:0000256" key="1">
    <source>
        <dbReference type="ARBA" id="ARBA00000189"/>
    </source>
</evidence>
<dbReference type="PANTHER" id="PTHR31235">
    <property type="entry name" value="PEROXIDASE 25-RELATED"/>
    <property type="match status" value="1"/>
</dbReference>
<dbReference type="OrthoDB" id="2113341at2759"/>
<feature type="binding site" evidence="14">
    <location>
        <position position="73"/>
    </location>
    <ligand>
        <name>Ca(2+)</name>
        <dbReference type="ChEBI" id="CHEBI:29108"/>
        <label>1</label>
    </ligand>
</feature>
<name>A0A8S0R7S8_OLEEU</name>
<feature type="binding site" evidence="14">
    <location>
        <position position="250"/>
    </location>
    <ligand>
        <name>Ca(2+)</name>
        <dbReference type="ChEBI" id="CHEBI:29108"/>
        <label>2</label>
    </ligand>
</feature>
<feature type="disulfide bond" evidence="16">
    <location>
        <begin position="197"/>
        <end position="229"/>
    </location>
</feature>
<evidence type="ECO:0000313" key="20">
    <source>
        <dbReference type="EMBL" id="CAA2974460.1"/>
    </source>
</evidence>
<feature type="disulfide bond" evidence="16">
    <location>
        <begin position="38"/>
        <end position="114"/>
    </location>
</feature>
<keyword evidence="10 16" id="KW-1015">Disulfide bond</keyword>
<dbReference type="PRINTS" id="PR00458">
    <property type="entry name" value="PEROXIDASE"/>
</dbReference>
<evidence type="ECO:0000256" key="3">
    <source>
        <dbReference type="ARBA" id="ARBA00012313"/>
    </source>
</evidence>
<keyword evidence="4" id="KW-0964">Secreted</keyword>
<evidence type="ECO:0000256" key="15">
    <source>
        <dbReference type="PIRSR" id="PIRSR600823-4"/>
    </source>
</evidence>
<keyword evidence="7 14" id="KW-0479">Metal-binding</keyword>
<feature type="site" description="Transition state stabilizer" evidence="15">
    <location>
        <position position="65"/>
    </location>
</feature>
<dbReference type="EMBL" id="CACTIH010002175">
    <property type="protein sequence ID" value="CAA2974460.1"/>
    <property type="molecule type" value="Genomic_DNA"/>
</dbReference>
<keyword evidence="11" id="KW-0325">Glycoprotein</keyword>
<evidence type="ECO:0000256" key="6">
    <source>
        <dbReference type="ARBA" id="ARBA00022617"/>
    </source>
</evidence>
<dbReference type="FunFam" id="1.10.520.10:FF:000008">
    <property type="entry name" value="Peroxidase"/>
    <property type="match status" value="1"/>
</dbReference>
<proteinExistence type="inferred from homology"/>
<dbReference type="InterPro" id="IPR033905">
    <property type="entry name" value="Secretory_peroxidase"/>
</dbReference>
<keyword evidence="14" id="KW-0106">Calcium</keyword>
<evidence type="ECO:0000259" key="19">
    <source>
        <dbReference type="PROSITE" id="PS50873"/>
    </source>
</evidence>
<keyword evidence="18" id="KW-0732">Signal</keyword>
<dbReference type="EC" id="1.11.1.7" evidence="3"/>
<keyword evidence="6" id="KW-0349">Heme</keyword>
<evidence type="ECO:0000256" key="2">
    <source>
        <dbReference type="ARBA" id="ARBA00002322"/>
    </source>
</evidence>
<dbReference type="CDD" id="cd00693">
    <property type="entry name" value="secretory_peroxidase"/>
    <property type="match status" value="1"/>
</dbReference>
<feature type="signal peptide" evidence="18">
    <location>
        <begin position="1"/>
        <end position="26"/>
    </location>
</feature>
<feature type="domain" description="Plant heme peroxidase family profile" evidence="19">
    <location>
        <begin position="28"/>
        <end position="260"/>
    </location>
</feature>
<keyword evidence="9 14" id="KW-0408">Iron</keyword>
<dbReference type="InterPro" id="IPR002016">
    <property type="entry name" value="Haem_peroxidase"/>
</dbReference>
<reference evidence="20 21" key="1">
    <citation type="submission" date="2019-12" db="EMBL/GenBank/DDBJ databases">
        <authorList>
            <person name="Alioto T."/>
            <person name="Alioto T."/>
            <person name="Gomez Garrido J."/>
        </authorList>
    </citation>
    <scope>NUCLEOTIDE SEQUENCE [LARGE SCALE GENOMIC DNA]</scope>
</reference>
<comment type="function">
    <text evidence="2">Removal of H(2)O(2), oxidation of toxic reductants, biosynthesis and degradation of lignin, suberization, auxin catabolism, response to environmental stresses such as wounding, pathogen attack and oxidative stress. These functions might be dependent on each isozyme/isoform in each plant tissue.</text>
</comment>